<name>A0A0G0QWW3_9BACT</name>
<keyword evidence="2" id="KW-0004">4Fe-4S</keyword>
<proteinExistence type="predicted"/>
<dbReference type="SFLD" id="SFLDG01067">
    <property type="entry name" value="SPASM/twitch_domain_containing"/>
    <property type="match status" value="1"/>
</dbReference>
<dbReference type="CDD" id="cd01335">
    <property type="entry name" value="Radical_SAM"/>
    <property type="match status" value="1"/>
</dbReference>
<comment type="cofactor">
    <cofactor evidence="1">
        <name>[4Fe-4S] cluster</name>
        <dbReference type="ChEBI" id="CHEBI:49883"/>
    </cofactor>
</comment>
<dbReference type="SUPFAM" id="SSF102114">
    <property type="entry name" value="Radical SAM enzymes"/>
    <property type="match status" value="1"/>
</dbReference>
<dbReference type="InterPro" id="IPR007197">
    <property type="entry name" value="rSAM"/>
</dbReference>
<keyword evidence="4" id="KW-0479">Metal-binding</keyword>
<dbReference type="Pfam" id="PF04055">
    <property type="entry name" value="Radical_SAM"/>
    <property type="match status" value="1"/>
</dbReference>
<organism evidence="8 9">
    <name type="scientific">candidate division WS6 bacterium GW2011_GWF2_39_15</name>
    <dbReference type="NCBI Taxonomy" id="1619100"/>
    <lineage>
        <taxon>Bacteria</taxon>
        <taxon>Candidatus Dojkabacteria</taxon>
    </lineage>
</organism>
<evidence type="ECO:0000256" key="1">
    <source>
        <dbReference type="ARBA" id="ARBA00001966"/>
    </source>
</evidence>
<evidence type="ECO:0000256" key="5">
    <source>
        <dbReference type="ARBA" id="ARBA00023004"/>
    </source>
</evidence>
<dbReference type="EMBL" id="LBWK01000001">
    <property type="protein sequence ID" value="KKR06112.1"/>
    <property type="molecule type" value="Genomic_DNA"/>
</dbReference>
<evidence type="ECO:0000259" key="7">
    <source>
        <dbReference type="PROSITE" id="PS51918"/>
    </source>
</evidence>
<dbReference type="GO" id="GO:0003824">
    <property type="term" value="F:catalytic activity"/>
    <property type="evidence" value="ECO:0007669"/>
    <property type="project" value="InterPro"/>
</dbReference>
<feature type="domain" description="Radical SAM core" evidence="7">
    <location>
        <begin position="13"/>
        <end position="232"/>
    </location>
</feature>
<dbReference type="InterPro" id="IPR034457">
    <property type="entry name" value="Organic_radical-activating"/>
</dbReference>
<dbReference type="Proteomes" id="UP000034799">
    <property type="component" value="Unassembled WGS sequence"/>
</dbReference>
<accession>A0A0G0QWW3</accession>
<protein>
    <submittedName>
        <fullName evidence="8">Anaerobic ribonucleoside-triphosphate reductase activating protein</fullName>
    </submittedName>
</protein>
<dbReference type="Gene3D" id="3.20.20.70">
    <property type="entry name" value="Aldolase class I"/>
    <property type="match status" value="1"/>
</dbReference>
<dbReference type="PANTHER" id="PTHR30352">
    <property type="entry name" value="PYRUVATE FORMATE-LYASE-ACTIVATING ENZYME"/>
    <property type="match status" value="1"/>
</dbReference>
<dbReference type="PROSITE" id="PS51918">
    <property type="entry name" value="RADICAL_SAM"/>
    <property type="match status" value="1"/>
</dbReference>
<evidence type="ECO:0000256" key="4">
    <source>
        <dbReference type="ARBA" id="ARBA00022723"/>
    </source>
</evidence>
<keyword evidence="6" id="KW-0411">Iron-sulfur</keyword>
<sequence>MLIQHLEKLTLLDFPGRVAAVVFTYGCNLRCPYCHNPELVTQGVKEDLLLSENDVISFLQTRRNVLDGLVITGGEPTVHKDLIAFIRKVKKVLPNLQIKLDTNGTFPEKVAQIIEEGLVDYWAMDIKYAEELYQQGLNGGMKAMHIKESIEMIKNSGTEFEFRTTVMKGLHDSEVMKKIGLLIKGSPVYYIQNFRAGKSIDPTLDSSKSYTSQELNEFAEIVGKYVDRVEIRN</sequence>
<dbReference type="InterPro" id="IPR013785">
    <property type="entry name" value="Aldolase_TIM"/>
</dbReference>
<dbReference type="SFLD" id="SFLDG01094">
    <property type="entry name" value="Uncharacterised_Radical_SAM_Su"/>
    <property type="match status" value="1"/>
</dbReference>
<dbReference type="SFLD" id="SFLDS00029">
    <property type="entry name" value="Radical_SAM"/>
    <property type="match status" value="1"/>
</dbReference>
<evidence type="ECO:0000313" key="8">
    <source>
        <dbReference type="EMBL" id="KKR06112.1"/>
    </source>
</evidence>
<reference evidence="8 9" key="1">
    <citation type="journal article" date="2015" name="Nature">
        <title>rRNA introns, odd ribosomes, and small enigmatic genomes across a large radiation of phyla.</title>
        <authorList>
            <person name="Brown C.T."/>
            <person name="Hug L.A."/>
            <person name="Thomas B.C."/>
            <person name="Sharon I."/>
            <person name="Castelle C.J."/>
            <person name="Singh A."/>
            <person name="Wilkins M.J."/>
            <person name="Williams K.H."/>
            <person name="Banfield J.F."/>
        </authorList>
    </citation>
    <scope>NUCLEOTIDE SEQUENCE [LARGE SCALE GENOMIC DNA]</scope>
</reference>
<gene>
    <name evidence="8" type="ORF">UT34_C0001G0152</name>
</gene>
<dbReference type="InterPro" id="IPR012840">
    <property type="entry name" value="NrdG2"/>
</dbReference>
<dbReference type="InterPro" id="IPR006638">
    <property type="entry name" value="Elp3/MiaA/NifB-like_rSAM"/>
</dbReference>
<dbReference type="GO" id="GO:0051539">
    <property type="term" value="F:4 iron, 4 sulfur cluster binding"/>
    <property type="evidence" value="ECO:0007669"/>
    <property type="project" value="UniProtKB-KW"/>
</dbReference>
<comment type="caution">
    <text evidence="8">The sequence shown here is derived from an EMBL/GenBank/DDBJ whole genome shotgun (WGS) entry which is preliminary data.</text>
</comment>
<dbReference type="AlphaFoldDB" id="A0A0G0QWW3"/>
<dbReference type="GO" id="GO:0046872">
    <property type="term" value="F:metal ion binding"/>
    <property type="evidence" value="ECO:0007669"/>
    <property type="project" value="UniProtKB-KW"/>
</dbReference>
<dbReference type="NCBIfam" id="TIGR02495">
    <property type="entry name" value="NrdG2"/>
    <property type="match status" value="1"/>
</dbReference>
<evidence type="ECO:0000256" key="6">
    <source>
        <dbReference type="ARBA" id="ARBA00023014"/>
    </source>
</evidence>
<dbReference type="STRING" id="1619100.UT34_C0001G0152"/>
<dbReference type="SMART" id="SM00729">
    <property type="entry name" value="Elp3"/>
    <property type="match status" value="1"/>
</dbReference>
<evidence type="ECO:0000313" key="9">
    <source>
        <dbReference type="Proteomes" id="UP000034799"/>
    </source>
</evidence>
<dbReference type="PANTHER" id="PTHR30352:SF13">
    <property type="entry name" value="GLYCYL-RADICAL ENZYME ACTIVATING ENZYME YJJW-RELATED"/>
    <property type="match status" value="1"/>
</dbReference>
<dbReference type="PATRIC" id="fig|1619100.3.peg.153"/>
<dbReference type="InterPro" id="IPR058240">
    <property type="entry name" value="rSAM_sf"/>
</dbReference>
<evidence type="ECO:0000256" key="3">
    <source>
        <dbReference type="ARBA" id="ARBA00022691"/>
    </source>
</evidence>
<keyword evidence="3" id="KW-0949">S-adenosyl-L-methionine</keyword>
<keyword evidence="5" id="KW-0408">Iron</keyword>
<evidence type="ECO:0000256" key="2">
    <source>
        <dbReference type="ARBA" id="ARBA00022485"/>
    </source>
</evidence>